<evidence type="ECO:0000256" key="2">
    <source>
        <dbReference type="ARBA" id="ARBA00023136"/>
    </source>
</evidence>
<dbReference type="PANTHER" id="PTHR40980">
    <property type="entry name" value="PLUG DOMAIN-CONTAINING PROTEIN"/>
    <property type="match status" value="1"/>
</dbReference>
<comment type="subcellular location">
    <subcellularLocation>
        <location evidence="1">Cell outer membrane</location>
    </subcellularLocation>
</comment>
<evidence type="ECO:0000256" key="3">
    <source>
        <dbReference type="ARBA" id="ARBA00023237"/>
    </source>
</evidence>
<dbReference type="SUPFAM" id="SSF56935">
    <property type="entry name" value="Porins"/>
    <property type="match status" value="1"/>
</dbReference>
<dbReference type="Pfam" id="PF07715">
    <property type="entry name" value="Plug"/>
    <property type="match status" value="1"/>
</dbReference>
<sequence length="839" mass="94360">MNAEGLLPAGFRFPSVLAFCFVPQQSYSPFVNYVGMNVLVIRKMFAGLLFLPLFSLAQVPAVTISGVVRNGPGKTALPYVNVRIMADSKLVAGTITNEEGRFTITGVKSGSFTLDVSYTGYETYRQELLVGTLSPYLDLGSIHLKESPVLLKEVAVSAGRSKDGLSEKMDKKVFTLENNVSQSGGSVLQAMQNLPGVTVQDGKLQLRGNDKVAVLIDGRQNAITGFGGQTGLDNIPASAIERIEIINNPSAAYEANGNAGIINIIYKQNKQEGFNGKIGLTTGLGALWVRKENLPGISPQYTATPKLNPSLSLNYRKHKLNTFFQGDWLYTRTLNRNEFAERIYSDGTVINQQVKRNRTTTFATVKTGIDWLPDAQNSFTLSGYFNREKISDEGDIPYYNKDFTQRQRLWQFLEDEVKYTAVASATYQHRFSQPGHLLNAGFNYTFHREDEKYFFTNIMPSYTGTDAFKLLSDEHVADFNADYIRPLKHGRLEAGIKFRYRSIPTDMHFFPGQNSPLDVNAGGWATYKETIPAAYGNYVYESNKLEVEAGLRLEYVKVDYEVNPNHNTYKSDGYDYAQPFPAVRFAYKIDKDNKLSVFYNRRVDRPNEVDIRIFPKYDEPEVLKVGNPTLRPQFTNTIELGYKLKWTRGSMYASLYTKMTDATITRIATVVPGNTLIYNIFQNAGKSVATGGELVWQQELNPYVSFNMSGALYRNLIRAFTITNKYPVPTTYSVPEERVTSGNVKLNGSFKLPGRTELQFAAVYLAPDIIPQGKIGARFSTDLGIRKYTRNKQGELFLNATDIFNTLRIRKSITGNGFVMNSTDYYETQVFRIGYSYKF</sequence>
<evidence type="ECO:0000313" key="7">
    <source>
        <dbReference type="Proteomes" id="UP000190888"/>
    </source>
</evidence>
<dbReference type="STRING" id="413434.SAMN04488132_11070"/>
<dbReference type="InterPro" id="IPR041700">
    <property type="entry name" value="OMP_b-brl_3"/>
</dbReference>
<evidence type="ECO:0000259" key="5">
    <source>
        <dbReference type="Pfam" id="PF14905"/>
    </source>
</evidence>
<keyword evidence="7" id="KW-1185">Reference proteome</keyword>
<dbReference type="InterPro" id="IPR012910">
    <property type="entry name" value="Plug_dom"/>
</dbReference>
<dbReference type="InterPro" id="IPR036942">
    <property type="entry name" value="Beta-barrel_TonB_sf"/>
</dbReference>
<dbReference type="GO" id="GO:0009279">
    <property type="term" value="C:cell outer membrane"/>
    <property type="evidence" value="ECO:0007669"/>
    <property type="project" value="UniProtKB-SubCell"/>
</dbReference>
<dbReference type="EMBL" id="FUWH01000010">
    <property type="protein sequence ID" value="SKA09970.1"/>
    <property type="molecule type" value="Genomic_DNA"/>
</dbReference>
<dbReference type="Pfam" id="PF14905">
    <property type="entry name" value="OMP_b-brl_3"/>
    <property type="match status" value="1"/>
</dbReference>
<keyword evidence="3" id="KW-0998">Cell outer membrane</keyword>
<dbReference type="Proteomes" id="UP000190888">
    <property type="component" value="Unassembled WGS sequence"/>
</dbReference>
<name>A0A1T4R1U4_9BACT</name>
<dbReference type="Gene3D" id="2.60.40.1120">
    <property type="entry name" value="Carboxypeptidase-like, regulatory domain"/>
    <property type="match status" value="1"/>
</dbReference>
<accession>A0A1T4R1U4</accession>
<protein>
    <submittedName>
        <fullName evidence="6">Outer membrane receptor proteins, mostly Fe transport</fullName>
    </submittedName>
</protein>
<keyword evidence="2" id="KW-0472">Membrane</keyword>
<dbReference type="Gene3D" id="2.170.130.10">
    <property type="entry name" value="TonB-dependent receptor, plug domain"/>
    <property type="match status" value="1"/>
</dbReference>
<feature type="domain" description="Outer membrane protein beta-barrel" evidence="5">
    <location>
        <begin position="429"/>
        <end position="837"/>
    </location>
</feature>
<dbReference type="Pfam" id="PF13715">
    <property type="entry name" value="CarbopepD_reg_2"/>
    <property type="match status" value="1"/>
</dbReference>
<dbReference type="AlphaFoldDB" id="A0A1T4R1U4"/>
<evidence type="ECO:0000256" key="1">
    <source>
        <dbReference type="ARBA" id="ARBA00004442"/>
    </source>
</evidence>
<proteinExistence type="predicted"/>
<evidence type="ECO:0000313" key="6">
    <source>
        <dbReference type="EMBL" id="SKA09970.1"/>
    </source>
</evidence>
<evidence type="ECO:0000259" key="4">
    <source>
        <dbReference type="Pfam" id="PF07715"/>
    </source>
</evidence>
<dbReference type="SUPFAM" id="SSF49464">
    <property type="entry name" value="Carboxypeptidase regulatory domain-like"/>
    <property type="match status" value="1"/>
</dbReference>
<dbReference type="InterPro" id="IPR037066">
    <property type="entry name" value="Plug_dom_sf"/>
</dbReference>
<reference evidence="6 7" key="1">
    <citation type="submission" date="2017-02" db="EMBL/GenBank/DDBJ databases">
        <authorList>
            <person name="Peterson S.W."/>
        </authorList>
    </citation>
    <scope>NUCLEOTIDE SEQUENCE [LARGE SCALE GENOMIC DNA]</scope>
    <source>
        <strain evidence="6 7">DSM 22335</strain>
    </source>
</reference>
<dbReference type="PANTHER" id="PTHR40980:SF4">
    <property type="entry name" value="TONB-DEPENDENT RECEPTOR-LIKE BETA-BARREL DOMAIN-CONTAINING PROTEIN"/>
    <property type="match status" value="1"/>
</dbReference>
<organism evidence="6 7">
    <name type="scientific">Sediminibacterium ginsengisoli</name>
    <dbReference type="NCBI Taxonomy" id="413434"/>
    <lineage>
        <taxon>Bacteria</taxon>
        <taxon>Pseudomonadati</taxon>
        <taxon>Bacteroidota</taxon>
        <taxon>Chitinophagia</taxon>
        <taxon>Chitinophagales</taxon>
        <taxon>Chitinophagaceae</taxon>
        <taxon>Sediminibacterium</taxon>
    </lineage>
</organism>
<feature type="domain" description="TonB-dependent receptor plug" evidence="4">
    <location>
        <begin position="178"/>
        <end position="260"/>
    </location>
</feature>
<gene>
    <name evidence="6" type="ORF">SAMN04488132_11070</name>
</gene>
<keyword evidence="6" id="KW-0675">Receptor</keyword>
<dbReference type="InterPro" id="IPR008969">
    <property type="entry name" value="CarboxyPept-like_regulatory"/>
</dbReference>
<dbReference type="Gene3D" id="2.40.170.20">
    <property type="entry name" value="TonB-dependent receptor, beta-barrel domain"/>
    <property type="match status" value="1"/>
</dbReference>